<dbReference type="Gene3D" id="1.10.630.10">
    <property type="entry name" value="Cytochrome P450"/>
    <property type="match status" value="1"/>
</dbReference>
<comment type="caution">
    <text evidence="1">The sequence shown here is derived from an EMBL/GenBank/DDBJ whole genome shotgun (WGS) entry which is preliminary data.</text>
</comment>
<dbReference type="EMBL" id="BAAAZG010000006">
    <property type="protein sequence ID" value="GAA4063824.1"/>
    <property type="molecule type" value="Genomic_DNA"/>
</dbReference>
<sequence length="61" mass="6791">MCDLADLEARIALERLFTRYPHLTLATADLPRVRSMFTRAWAHLPVALDQGPTIRGGGART</sequence>
<accession>A0ABP7VC65</accession>
<keyword evidence="2" id="KW-1185">Reference proteome</keyword>
<evidence type="ECO:0000313" key="2">
    <source>
        <dbReference type="Proteomes" id="UP001500683"/>
    </source>
</evidence>
<name>A0ABP7VC65_9ACTN</name>
<dbReference type="Proteomes" id="UP001500683">
    <property type="component" value="Unassembled WGS sequence"/>
</dbReference>
<organism evidence="1 2">
    <name type="scientific">Actinomadura miaoliensis</name>
    <dbReference type="NCBI Taxonomy" id="430685"/>
    <lineage>
        <taxon>Bacteria</taxon>
        <taxon>Bacillati</taxon>
        <taxon>Actinomycetota</taxon>
        <taxon>Actinomycetes</taxon>
        <taxon>Streptosporangiales</taxon>
        <taxon>Thermomonosporaceae</taxon>
        <taxon>Actinomadura</taxon>
    </lineage>
</organism>
<reference evidence="2" key="1">
    <citation type="journal article" date="2019" name="Int. J. Syst. Evol. Microbiol.">
        <title>The Global Catalogue of Microorganisms (GCM) 10K type strain sequencing project: providing services to taxonomists for standard genome sequencing and annotation.</title>
        <authorList>
            <consortium name="The Broad Institute Genomics Platform"/>
            <consortium name="The Broad Institute Genome Sequencing Center for Infectious Disease"/>
            <person name="Wu L."/>
            <person name="Ma J."/>
        </authorList>
    </citation>
    <scope>NUCLEOTIDE SEQUENCE [LARGE SCALE GENOMIC DNA]</scope>
    <source>
        <strain evidence="2">JCM 16702</strain>
    </source>
</reference>
<gene>
    <name evidence="1" type="ORF">GCM10022214_16780</name>
</gene>
<evidence type="ECO:0000313" key="1">
    <source>
        <dbReference type="EMBL" id="GAA4063824.1"/>
    </source>
</evidence>
<protein>
    <submittedName>
        <fullName evidence="1">Uncharacterized protein</fullName>
    </submittedName>
</protein>
<dbReference type="SUPFAM" id="SSF48264">
    <property type="entry name" value="Cytochrome P450"/>
    <property type="match status" value="1"/>
</dbReference>
<proteinExistence type="predicted"/>
<dbReference type="InterPro" id="IPR036396">
    <property type="entry name" value="Cyt_P450_sf"/>
</dbReference>